<evidence type="ECO:0000313" key="1">
    <source>
        <dbReference type="EMBL" id="KAJ2988073.1"/>
    </source>
</evidence>
<reference evidence="1" key="1">
    <citation type="submission" date="2022-10" db="EMBL/GenBank/DDBJ databases">
        <title>Genome Sequence of Xylaria curta.</title>
        <authorList>
            <person name="Buettner E."/>
        </authorList>
    </citation>
    <scope>NUCLEOTIDE SEQUENCE</scope>
    <source>
        <strain evidence="1">Babe10</strain>
    </source>
</reference>
<comment type="caution">
    <text evidence="1">The sequence shown here is derived from an EMBL/GenBank/DDBJ whole genome shotgun (WGS) entry which is preliminary data.</text>
</comment>
<accession>A0ACC1P7L5</accession>
<dbReference type="Proteomes" id="UP001143856">
    <property type="component" value="Unassembled WGS sequence"/>
</dbReference>
<organism evidence="1 2">
    <name type="scientific">Xylaria curta</name>
    <dbReference type="NCBI Taxonomy" id="42375"/>
    <lineage>
        <taxon>Eukaryota</taxon>
        <taxon>Fungi</taxon>
        <taxon>Dikarya</taxon>
        <taxon>Ascomycota</taxon>
        <taxon>Pezizomycotina</taxon>
        <taxon>Sordariomycetes</taxon>
        <taxon>Xylariomycetidae</taxon>
        <taxon>Xylariales</taxon>
        <taxon>Xylariaceae</taxon>
        <taxon>Xylaria</taxon>
    </lineage>
</organism>
<proteinExistence type="predicted"/>
<name>A0ACC1P7L5_9PEZI</name>
<keyword evidence="2" id="KW-1185">Reference proteome</keyword>
<evidence type="ECO:0000313" key="2">
    <source>
        <dbReference type="Proteomes" id="UP001143856"/>
    </source>
</evidence>
<dbReference type="EMBL" id="JAPDGR010000700">
    <property type="protein sequence ID" value="KAJ2988073.1"/>
    <property type="molecule type" value="Genomic_DNA"/>
</dbReference>
<sequence length="1468" mass="165626">MPYQPPVVNPGDEHHHGSTGAYPQQPRRRADFEISIVCALPLEYDAVSLLFDIDWSECGLNPGKAFSDRNTYTTGRIGRHDVVVALLPGMGKVNAAGVAAGLRMSFPNIKIALLTGICGGAPQTQDGDEILLGDVIIANDVVQYDFGRRYPDHFAMREDHGDRLGKPNSEIRGFLATLSTQLVIERLQQRSFSFLRDIQGEAMRRKRRSYKYPGATQDKLFVSSYRHRHYGPSQCSCSRSLLSSDPVCEAALSSLCKDTLCSDSALVPRTRLKSRQIQERGGEVEDAPSPAIFMGRVASGDTVMKSGEDRDRIAREKNVIAFEMEGAGLCDEIPCIIVKGVCDYADSHKNKDWQDFAAATAASVAKAILEIYTSTDRQSTQPDKFGYVSSFSSSNRIGSSAFIPDPSVPSRNSSMFSSPLLSPTLSSRTEDHCKSPTTTLTFAKSHSNIPGRVFFYRFALRSLPEVLQTSLSTKAGRDGLMVQWGTAITEAIKQFPEVPLNLSNTSPFTRFIDGTEKCIWYQVQEYGVETHNSNNLRIEYEEVPLILLKAHETDEERRKKLYRIRTSRRRDLIDKIQPEELVKIPDVGVFERSEMPGEQKGVPERYAIFLFYVAFEITQDDGDLLPFEGFLWSLISQLFLWRPKAIRQLPQWVNVGDNDVPSLEYSPGADQLKLLLRSLLKRHSTPVVITICQAQWLTQYPHTQSVQFLSELYHGQSKAGVSVHLIASAANTSPVLPLFNPAQILSRDTERHECLNEFAFEGQFLRRDEVAAADKGTNDWIWSHISFCSWRERPSGILWIEGKAGSGKSVLAKTIRSNLSQLDGFTLPGVPLPPISDWFFSSRHGAVNKSHCIGKKKEDQHEWDFEDYEIILKELAANGLPAVCIVDAMDESEDSGGSYDLRARIISLMADLCCVQESRIRFVVLSRYTADIDRALHKYLRNTMSSRIWLERENVSDIATLVENALSTVRSAMSIYESDEDEEVTRNARGRPTNTTQTESMAMDRMREYLIENADGVILWVILATQALIGKIRSGFYSLELVESELKALPRGIIDFYKLTLRDLESRYSPQELERTRTALMWVVGASYIRPLVLNELYEALCIPVQSAIQSNVDPIAQSPLRIHAKSWLGFYRQLRVRCGPFIEVIIPETQDFRLSFSQGTEISPHFTVQLLHRTVKDFLHNKNESGALAFTQVEAEDLVRKSMKTYLELVLPINSTMYCPVPVTSNQRLGTTVENMAHYLEKKYLLEFVLTALPEHETIPHLMIFETSVFPPLMEQRDHWPWDEALKTISSQYFEFVCQEGLVEAMANLLSIASNLLLSWPTLLRYGPLASALQKCSNQFSNDKSSSAAPEDNIHLTPDRKLIVEAIELMTQFSRREQDLSWECRGVHGDNPPLVPSILALRNAVEEVQISYGKRLRSRRENSQESPVSLPQPSNRESLRRTRGEFNSSAVHTDKFGFPFYTQDVAR</sequence>
<gene>
    <name evidence="1" type="ORF">NUW58_g4165</name>
</gene>
<protein>
    <submittedName>
        <fullName evidence="1">Uncharacterized protein</fullName>
    </submittedName>
</protein>